<proteinExistence type="predicted"/>
<keyword evidence="3" id="KW-1185">Reference proteome</keyword>
<protein>
    <recommendedName>
        <fullName evidence="4">DUF4148 domain-containing protein</fullName>
    </recommendedName>
</protein>
<gene>
    <name evidence="2" type="ORF">SAMN05660859_2877</name>
</gene>
<feature type="signal peptide" evidence="1">
    <location>
        <begin position="1"/>
        <end position="21"/>
    </location>
</feature>
<reference evidence="3" key="1">
    <citation type="submission" date="2016-10" db="EMBL/GenBank/DDBJ databases">
        <authorList>
            <person name="Varghese N."/>
            <person name="Submissions S."/>
        </authorList>
    </citation>
    <scope>NUCLEOTIDE SEQUENCE [LARGE SCALE GENOMIC DNA]</scope>
    <source>
        <strain evidence="3">CGMCC 1.1761</strain>
    </source>
</reference>
<evidence type="ECO:0008006" key="4">
    <source>
        <dbReference type="Google" id="ProtNLM"/>
    </source>
</evidence>
<accession>A0A1G4TDW8</accession>
<dbReference type="AlphaFoldDB" id="A0A1G4TDW8"/>
<name>A0A1G4TDW8_9HYPH</name>
<organism evidence="2 3">
    <name type="scientific">Ancylobacter rudongensis</name>
    <dbReference type="NCBI Taxonomy" id="177413"/>
    <lineage>
        <taxon>Bacteria</taxon>
        <taxon>Pseudomonadati</taxon>
        <taxon>Pseudomonadota</taxon>
        <taxon>Alphaproteobacteria</taxon>
        <taxon>Hyphomicrobiales</taxon>
        <taxon>Xanthobacteraceae</taxon>
        <taxon>Ancylobacter</taxon>
    </lineage>
</organism>
<feature type="chain" id="PRO_5011774797" description="DUF4148 domain-containing protein" evidence="1">
    <location>
        <begin position="22"/>
        <end position="75"/>
    </location>
</feature>
<dbReference type="RefSeq" id="WP_091440827.1">
    <property type="nucleotide sequence ID" value="NZ_FMTP01000004.1"/>
</dbReference>
<dbReference type="Proteomes" id="UP000198889">
    <property type="component" value="Unassembled WGS sequence"/>
</dbReference>
<sequence>MNKILLAAVALASFGSVAASAADGRDASLYERAVPAQAEAAQAPVVEGRNAAVALPAVSDAYINQSVEANARSTR</sequence>
<keyword evidence="1" id="KW-0732">Signal</keyword>
<evidence type="ECO:0000256" key="1">
    <source>
        <dbReference type="SAM" id="SignalP"/>
    </source>
</evidence>
<dbReference type="EMBL" id="FMTP01000004">
    <property type="protein sequence ID" value="SCW79633.1"/>
    <property type="molecule type" value="Genomic_DNA"/>
</dbReference>
<evidence type="ECO:0000313" key="2">
    <source>
        <dbReference type="EMBL" id="SCW79633.1"/>
    </source>
</evidence>
<evidence type="ECO:0000313" key="3">
    <source>
        <dbReference type="Proteomes" id="UP000198889"/>
    </source>
</evidence>